<dbReference type="PROSITE" id="PS50885">
    <property type="entry name" value="HAMP"/>
    <property type="match status" value="1"/>
</dbReference>
<organism evidence="4 5">
    <name type="scientific">Reinekea blandensis MED297</name>
    <dbReference type="NCBI Taxonomy" id="314283"/>
    <lineage>
        <taxon>Bacteria</taxon>
        <taxon>Pseudomonadati</taxon>
        <taxon>Pseudomonadota</taxon>
        <taxon>Gammaproteobacteria</taxon>
        <taxon>Oceanospirillales</taxon>
        <taxon>Saccharospirillaceae</taxon>
        <taxon>Reinekea</taxon>
    </lineage>
</organism>
<feature type="domain" description="HAMP" evidence="3">
    <location>
        <begin position="181"/>
        <end position="233"/>
    </location>
</feature>
<comment type="caution">
    <text evidence="4">The sequence shown here is derived from an EMBL/GenBank/DDBJ whole genome shotgun (WGS) entry which is preliminary data.</text>
</comment>
<dbReference type="GO" id="GO:0004016">
    <property type="term" value="F:adenylate cyclase activity"/>
    <property type="evidence" value="ECO:0007669"/>
    <property type="project" value="UniProtKB-ARBA"/>
</dbReference>
<dbReference type="SUPFAM" id="SSF158472">
    <property type="entry name" value="HAMP domain-like"/>
    <property type="match status" value="1"/>
</dbReference>
<dbReference type="HOGENOM" id="CLU_042376_0_0_6"/>
<dbReference type="InterPro" id="IPR003660">
    <property type="entry name" value="HAMP_dom"/>
</dbReference>
<dbReference type="EMBL" id="AAOE01000025">
    <property type="protein sequence ID" value="EAR08107.1"/>
    <property type="molecule type" value="Genomic_DNA"/>
</dbReference>
<feature type="domain" description="Guanylate cyclase" evidence="2">
    <location>
        <begin position="268"/>
        <end position="400"/>
    </location>
</feature>
<keyword evidence="1" id="KW-0472">Membrane</keyword>
<dbReference type="PROSITE" id="PS50125">
    <property type="entry name" value="GUANYLATE_CYCLASE_2"/>
    <property type="match status" value="1"/>
</dbReference>
<evidence type="ECO:0000259" key="2">
    <source>
        <dbReference type="PROSITE" id="PS50125"/>
    </source>
</evidence>
<dbReference type="Pfam" id="PF00211">
    <property type="entry name" value="Guanylate_cyc"/>
    <property type="match status" value="1"/>
</dbReference>
<dbReference type="CDD" id="cd06225">
    <property type="entry name" value="HAMP"/>
    <property type="match status" value="1"/>
</dbReference>
<keyword evidence="5" id="KW-1185">Reference proteome</keyword>
<dbReference type="PANTHER" id="PTHR43081">
    <property type="entry name" value="ADENYLATE CYCLASE, TERMINAL-DIFFERENTIATION SPECIFIC-RELATED"/>
    <property type="match status" value="1"/>
</dbReference>
<dbReference type="OrthoDB" id="9806704at2"/>
<dbReference type="InterPro" id="IPR001054">
    <property type="entry name" value="A/G_cyclase"/>
</dbReference>
<proteinExistence type="predicted"/>
<dbReference type="Pfam" id="PF00672">
    <property type="entry name" value="HAMP"/>
    <property type="match status" value="1"/>
</dbReference>
<dbReference type="RefSeq" id="WP_008046357.1">
    <property type="nucleotide sequence ID" value="NZ_CH724153.1"/>
</dbReference>
<dbReference type="AlphaFoldDB" id="A4BIA0"/>
<dbReference type="Gene3D" id="6.10.340.10">
    <property type="match status" value="1"/>
</dbReference>
<dbReference type="SMART" id="SM00304">
    <property type="entry name" value="HAMP"/>
    <property type="match status" value="1"/>
</dbReference>
<accession>A4BIA0</accession>
<dbReference type="SMART" id="SM00044">
    <property type="entry name" value="CYCc"/>
    <property type="match status" value="1"/>
</dbReference>
<dbReference type="Gene3D" id="3.30.70.1230">
    <property type="entry name" value="Nucleotide cyclase"/>
    <property type="match status" value="1"/>
</dbReference>
<dbReference type="SUPFAM" id="SSF55073">
    <property type="entry name" value="Nucleotide cyclase"/>
    <property type="match status" value="1"/>
</dbReference>
<reference evidence="4 5" key="1">
    <citation type="submission" date="2006-02" db="EMBL/GenBank/DDBJ databases">
        <authorList>
            <person name="Pinhassi J."/>
            <person name="Pedros-Alio C."/>
            <person name="Ferriera S."/>
            <person name="Johnson J."/>
            <person name="Kravitz S."/>
            <person name="Halpern A."/>
            <person name="Remington K."/>
            <person name="Beeson K."/>
            <person name="Tran B."/>
            <person name="Rogers Y.-H."/>
            <person name="Friedman R."/>
            <person name="Venter J.C."/>
        </authorList>
    </citation>
    <scope>NUCLEOTIDE SEQUENCE [LARGE SCALE GENOMIC DNA]</scope>
    <source>
        <strain evidence="4 5">MED297</strain>
    </source>
</reference>
<dbReference type="InterPro" id="IPR029787">
    <property type="entry name" value="Nucleotide_cyclase"/>
</dbReference>
<evidence type="ECO:0000256" key="1">
    <source>
        <dbReference type="SAM" id="Phobius"/>
    </source>
</evidence>
<gene>
    <name evidence="4" type="ORF">MED297_00425</name>
</gene>
<protein>
    <submittedName>
        <fullName evidence="4">Adenylate/guanylate cyclase</fullName>
    </submittedName>
</protein>
<evidence type="ECO:0000313" key="5">
    <source>
        <dbReference type="Proteomes" id="UP000005953"/>
    </source>
</evidence>
<dbReference type="InterPro" id="IPR050697">
    <property type="entry name" value="Adenylyl/Guanylyl_Cyclase_3/4"/>
</dbReference>
<dbReference type="GO" id="GO:0035556">
    <property type="term" value="P:intracellular signal transduction"/>
    <property type="evidence" value="ECO:0007669"/>
    <property type="project" value="InterPro"/>
</dbReference>
<dbReference type="CDD" id="cd07302">
    <property type="entry name" value="CHD"/>
    <property type="match status" value="1"/>
</dbReference>
<dbReference type="GO" id="GO:0016020">
    <property type="term" value="C:membrane"/>
    <property type="evidence" value="ECO:0007669"/>
    <property type="project" value="InterPro"/>
</dbReference>
<evidence type="ECO:0000313" key="4">
    <source>
        <dbReference type="EMBL" id="EAR08107.1"/>
    </source>
</evidence>
<dbReference type="PANTHER" id="PTHR43081:SF1">
    <property type="entry name" value="ADENYLATE CYCLASE, TERMINAL-DIFFERENTIATION SPECIFIC"/>
    <property type="match status" value="1"/>
</dbReference>
<dbReference type="GO" id="GO:0009190">
    <property type="term" value="P:cyclic nucleotide biosynthetic process"/>
    <property type="evidence" value="ECO:0007669"/>
    <property type="project" value="InterPro"/>
</dbReference>
<sequence length="456" mass="50850">MPQLNYAQKLATTIIALILFVAMLIGYPLVYRQFSMMEEQFNALGESLADQAASGATELIFTDDNFGLERLINNYEDQSGVVSVIIVNRDGDIFGTLSPRPDSTILISEESFLSAGQLLEEGDIAWFRKPVRFQQVVGGSVWIGLNKSPLLDNQRLVISTAITGVALLVLSVFLLAIRLSRNLSKPINELIDATHALGEGRYQYRLRNESSGEFEQVKAAFNTMAENLELKNRLEQNISRFVSSPVAEHYMTRTEQELTLSGERVEASIIFVDLVSYTSFSNRNTPETVAEVLNLYFTEFSRACHQHHGIVDKFIGDCAMLVFGCPQRDDHHREHALDCALYIRTRIQQLNLRRQQEGLPWMNIRIGLAGGTVLAGLLGSAERMNYSVIGDAANLAARLCDQAPAGGILTERSFLKAIQRPQPLKAHETQQLTVKGFEQPIDTLIVDDVIVEDQNT</sequence>
<feature type="transmembrane region" description="Helical" evidence="1">
    <location>
        <begin position="156"/>
        <end position="177"/>
    </location>
</feature>
<feature type="transmembrane region" description="Helical" evidence="1">
    <location>
        <begin position="6"/>
        <end position="30"/>
    </location>
</feature>
<keyword evidence="1" id="KW-0812">Transmembrane</keyword>
<name>A4BIA0_9GAMM</name>
<keyword evidence="1" id="KW-1133">Transmembrane helix</keyword>
<evidence type="ECO:0000259" key="3">
    <source>
        <dbReference type="PROSITE" id="PS50885"/>
    </source>
</evidence>
<dbReference type="Proteomes" id="UP000005953">
    <property type="component" value="Unassembled WGS sequence"/>
</dbReference>
<dbReference type="STRING" id="314283.MED297_00425"/>